<feature type="transmembrane region" description="Helical" evidence="9">
    <location>
        <begin position="428"/>
        <end position="451"/>
    </location>
</feature>
<evidence type="ECO:0000256" key="5">
    <source>
        <dbReference type="ARBA" id="ARBA00022842"/>
    </source>
</evidence>
<feature type="transmembrane region" description="Helical" evidence="9">
    <location>
        <begin position="290"/>
        <end position="309"/>
    </location>
</feature>
<reference evidence="13 14" key="2">
    <citation type="submission" date="2019-06" db="EMBL/GenBank/DDBJ databases">
        <title>Co-occurence of chitin degradation, pigmentation and bioactivity in marine Pseudoalteromonas.</title>
        <authorList>
            <person name="Sonnenschein E.C."/>
            <person name="Bech P.K."/>
        </authorList>
    </citation>
    <scope>NUCLEOTIDE SEQUENCE [LARGE SCALE GENOMIC DNA]</scope>
    <source>
        <strain evidence="14">S2231</strain>
        <strain evidence="13">S2233</strain>
    </source>
</reference>
<feature type="transmembrane region" description="Helical" evidence="9">
    <location>
        <begin position="363"/>
        <end position="384"/>
    </location>
</feature>
<dbReference type="InterPro" id="IPR038076">
    <property type="entry name" value="MgtE_N_sf"/>
</dbReference>
<dbReference type="GO" id="GO:0015095">
    <property type="term" value="F:magnesium ion transmembrane transporter activity"/>
    <property type="evidence" value="ECO:0007669"/>
    <property type="project" value="UniProtKB-UniRule"/>
</dbReference>
<keyword evidence="4 9" id="KW-0812">Transmembrane</keyword>
<organism evidence="12 14">
    <name type="scientific">Pseudoalteromonas citrea</name>
    <dbReference type="NCBI Taxonomy" id="43655"/>
    <lineage>
        <taxon>Bacteria</taxon>
        <taxon>Pseudomonadati</taxon>
        <taxon>Pseudomonadota</taxon>
        <taxon>Gammaproteobacteria</taxon>
        <taxon>Alteromonadales</taxon>
        <taxon>Pseudoalteromonadaceae</taxon>
        <taxon>Pseudoalteromonas</taxon>
    </lineage>
</organism>
<dbReference type="Pfam" id="PF03448">
    <property type="entry name" value="MgtE_N"/>
    <property type="match status" value="1"/>
</dbReference>
<evidence type="ECO:0000256" key="4">
    <source>
        <dbReference type="ARBA" id="ARBA00022692"/>
    </source>
</evidence>
<evidence type="ECO:0000256" key="1">
    <source>
        <dbReference type="ARBA" id="ARBA00004141"/>
    </source>
</evidence>
<dbReference type="EMBL" id="PNCK01000016">
    <property type="protein sequence ID" value="TMP45613.1"/>
    <property type="molecule type" value="Genomic_DNA"/>
</dbReference>
<dbReference type="Proteomes" id="UP000305730">
    <property type="component" value="Unassembled WGS sequence"/>
</dbReference>
<keyword evidence="3 9" id="KW-0813">Transport</keyword>
<evidence type="ECO:0000313" key="14">
    <source>
        <dbReference type="Proteomes" id="UP000307706"/>
    </source>
</evidence>
<evidence type="ECO:0000256" key="8">
    <source>
        <dbReference type="PROSITE-ProRule" id="PRU00703"/>
    </source>
</evidence>
<feature type="domain" description="CBS" evidence="10">
    <location>
        <begin position="207"/>
        <end position="265"/>
    </location>
</feature>
<dbReference type="CDD" id="cd04606">
    <property type="entry name" value="CBS_pair_Mg_transporter"/>
    <property type="match status" value="1"/>
</dbReference>
<evidence type="ECO:0000256" key="7">
    <source>
        <dbReference type="ARBA" id="ARBA00023136"/>
    </source>
</evidence>
<protein>
    <recommendedName>
        <fullName evidence="9">Magnesium transporter MgtE</fullName>
    </recommendedName>
</protein>
<dbReference type="AlphaFoldDB" id="A0A5S3XP09"/>
<dbReference type="InterPro" id="IPR006668">
    <property type="entry name" value="Mg_transptr_MgtE_intracell_dom"/>
</dbReference>
<dbReference type="SUPFAM" id="SSF158791">
    <property type="entry name" value="MgtE N-terminal domain-like"/>
    <property type="match status" value="1"/>
</dbReference>
<dbReference type="InterPro" id="IPR006669">
    <property type="entry name" value="MgtE_transporter"/>
</dbReference>
<dbReference type="GO" id="GO:0005886">
    <property type="term" value="C:plasma membrane"/>
    <property type="evidence" value="ECO:0007669"/>
    <property type="project" value="UniProtKB-SubCell"/>
</dbReference>
<name>A0A5S3XP09_9GAMM</name>
<keyword evidence="6 9" id="KW-1133">Transmembrane helix</keyword>
<dbReference type="InterPro" id="IPR006667">
    <property type="entry name" value="SLC41_membr_dom"/>
</dbReference>
<dbReference type="InterPro" id="IPR036739">
    <property type="entry name" value="SLC41_membr_dom_sf"/>
</dbReference>
<keyword evidence="5 9" id="KW-0460">Magnesium</keyword>
<comment type="function">
    <text evidence="9">Acts as a magnesium transporter.</text>
</comment>
<dbReference type="PANTHER" id="PTHR43773:SF1">
    <property type="entry name" value="MAGNESIUM TRANSPORTER MGTE"/>
    <property type="match status" value="1"/>
</dbReference>
<dbReference type="Gene3D" id="3.10.580.10">
    <property type="entry name" value="CBS-domain"/>
    <property type="match status" value="1"/>
</dbReference>
<keyword evidence="9" id="KW-0479">Metal-binding</keyword>
<dbReference type="SUPFAM" id="SSF161093">
    <property type="entry name" value="MgtE membrane domain-like"/>
    <property type="match status" value="1"/>
</dbReference>
<dbReference type="PANTHER" id="PTHR43773">
    <property type="entry name" value="MAGNESIUM TRANSPORTER MGTE"/>
    <property type="match status" value="1"/>
</dbReference>
<dbReference type="InterPro" id="IPR000644">
    <property type="entry name" value="CBS_dom"/>
</dbReference>
<dbReference type="InterPro" id="IPR046342">
    <property type="entry name" value="CBS_dom_sf"/>
</dbReference>
<comment type="subunit">
    <text evidence="9">Homodimer.</text>
</comment>
<dbReference type="Gene3D" id="1.10.357.20">
    <property type="entry name" value="SLC41 divalent cation transporters, integral membrane domain"/>
    <property type="match status" value="1"/>
</dbReference>
<evidence type="ECO:0000256" key="9">
    <source>
        <dbReference type="RuleBase" id="RU362011"/>
    </source>
</evidence>
<proteinExistence type="inferred from homology"/>
<keyword evidence="13" id="KW-1185">Reference proteome</keyword>
<dbReference type="EMBL" id="PNCL01000050">
    <property type="protein sequence ID" value="TMP58993.1"/>
    <property type="molecule type" value="Genomic_DNA"/>
</dbReference>
<keyword evidence="8" id="KW-0129">CBS domain</keyword>
<gene>
    <name evidence="12" type="primary">mgtE</name>
    <name evidence="12" type="ORF">CWB96_10520</name>
    <name evidence="11" type="ORF">CWB97_03165</name>
</gene>
<dbReference type="OrthoDB" id="9790355at2"/>
<dbReference type="SUPFAM" id="SSF54631">
    <property type="entry name" value="CBS-domain pair"/>
    <property type="match status" value="1"/>
</dbReference>
<dbReference type="RefSeq" id="WP_119860938.1">
    <property type="nucleotide sequence ID" value="NZ_PNCK01000016.1"/>
</dbReference>
<feature type="transmembrane region" description="Helical" evidence="9">
    <location>
        <begin position="390"/>
        <end position="416"/>
    </location>
</feature>
<evidence type="ECO:0000313" key="11">
    <source>
        <dbReference type="EMBL" id="TMP45613.1"/>
    </source>
</evidence>
<dbReference type="NCBIfam" id="TIGR00400">
    <property type="entry name" value="mgtE"/>
    <property type="match status" value="1"/>
</dbReference>
<dbReference type="GO" id="GO:0046872">
    <property type="term" value="F:metal ion binding"/>
    <property type="evidence" value="ECO:0007669"/>
    <property type="project" value="UniProtKB-KW"/>
</dbReference>
<feature type="transmembrane region" description="Helical" evidence="9">
    <location>
        <begin position="315"/>
        <end position="342"/>
    </location>
</feature>
<reference evidence="13 14" key="1">
    <citation type="submission" date="2017-12" db="EMBL/GenBank/DDBJ databases">
        <authorList>
            <person name="Paulsen S."/>
            <person name="Gram L.K."/>
        </authorList>
    </citation>
    <scope>NUCLEOTIDE SEQUENCE [LARGE SCALE GENOMIC DNA]</scope>
    <source>
        <strain evidence="12 14">S2231</strain>
        <strain evidence="11 13">S2233</strain>
    </source>
</reference>
<dbReference type="Pfam" id="PF01769">
    <property type="entry name" value="MgtE"/>
    <property type="match status" value="1"/>
</dbReference>
<accession>A0A5S3XP09</accession>
<evidence type="ECO:0000256" key="3">
    <source>
        <dbReference type="ARBA" id="ARBA00022448"/>
    </source>
</evidence>
<dbReference type="SMART" id="SM00924">
    <property type="entry name" value="MgtE_N"/>
    <property type="match status" value="1"/>
</dbReference>
<keyword evidence="7 9" id="KW-0472">Membrane</keyword>
<dbReference type="Pfam" id="PF00571">
    <property type="entry name" value="CBS"/>
    <property type="match status" value="1"/>
</dbReference>
<reference evidence="12" key="3">
    <citation type="submission" date="2019-09" db="EMBL/GenBank/DDBJ databases">
        <title>Co-occurence of chitin degradation, pigmentation and bioactivity in marine Pseudoalteromonas.</title>
        <authorList>
            <person name="Sonnenschein E.C."/>
            <person name="Bech P.K."/>
        </authorList>
    </citation>
    <scope>NUCLEOTIDE SEQUENCE</scope>
    <source>
        <strain evidence="12">S2231</strain>
        <strain evidence="11">S2233</strain>
    </source>
</reference>
<dbReference type="SMART" id="SM00116">
    <property type="entry name" value="CBS"/>
    <property type="match status" value="1"/>
</dbReference>
<evidence type="ECO:0000259" key="10">
    <source>
        <dbReference type="PROSITE" id="PS51371"/>
    </source>
</evidence>
<evidence type="ECO:0000256" key="2">
    <source>
        <dbReference type="ARBA" id="ARBA00009749"/>
    </source>
</evidence>
<evidence type="ECO:0000313" key="12">
    <source>
        <dbReference type="EMBL" id="TMP58993.1"/>
    </source>
</evidence>
<dbReference type="Gene3D" id="1.25.60.10">
    <property type="entry name" value="MgtE N-terminal domain-like"/>
    <property type="match status" value="1"/>
</dbReference>
<dbReference type="PROSITE" id="PS51371">
    <property type="entry name" value="CBS"/>
    <property type="match status" value="1"/>
</dbReference>
<evidence type="ECO:0000256" key="6">
    <source>
        <dbReference type="ARBA" id="ARBA00022989"/>
    </source>
</evidence>
<dbReference type="Proteomes" id="UP000307706">
    <property type="component" value="Unassembled WGS sequence"/>
</dbReference>
<sequence>MPEALEQDYTLQQLQQVTLALNSGQFVQVRRILAETAPCDTALLLESSPHKVRTQLWKLVDPDIQGDVLEELSEDVRLGIIAKMKPELIAAATEDMDDDDLGEVLRSLPDTVYHDVVSSMDTQDRERATQALSYQERSAGALMNSDTVTIRADVSLDVVLRYLRLRGNLPDGTDDLYVVDKDNCFIGALPLSTLLTNPPDHLVQALMDEDKESIPISMDETEVAQLFERHNWISAAVVDDNNHLLGRITIDDIVDVIREDAEHSLLSMAGLDDEEDTFAPVLKSSRRRSIWLGINLLTALLAAFVASFFENTLDILPVLAVLNGIVPSMGGVAGSQTLTLVIRGIALGHINQTNQRFILGKELAIGALNGLLWSLLIAGVVALWKWDFTLGAVIAFAMFMNLLAAGIAGASIPIILKRMKIDPALAGSVVLTTVTDIVGIFAFLGTATWFLT</sequence>
<comment type="caution">
    <text evidence="12">The sequence shown here is derived from an EMBL/GenBank/DDBJ whole genome shotgun (WGS) entry which is preliminary data.</text>
</comment>
<keyword evidence="9" id="KW-1003">Cell membrane</keyword>
<comment type="similarity">
    <text evidence="2 9">Belongs to the SLC41A transporter family.</text>
</comment>
<comment type="subcellular location">
    <subcellularLocation>
        <location evidence="9">Cell membrane</location>
        <topology evidence="9">Multi-pass membrane protein</topology>
    </subcellularLocation>
    <subcellularLocation>
        <location evidence="1">Membrane</location>
        <topology evidence="1">Multi-pass membrane protein</topology>
    </subcellularLocation>
</comment>
<evidence type="ECO:0000313" key="13">
    <source>
        <dbReference type="Proteomes" id="UP000305730"/>
    </source>
</evidence>